<dbReference type="PROSITE" id="PS01231">
    <property type="entry name" value="TRMA_2"/>
    <property type="match status" value="1"/>
</dbReference>
<dbReference type="GO" id="GO:0032259">
    <property type="term" value="P:methylation"/>
    <property type="evidence" value="ECO:0007669"/>
    <property type="project" value="UniProtKB-KW"/>
</dbReference>
<organism evidence="6 7">
    <name type="scientific">Tissierella carlieri</name>
    <dbReference type="NCBI Taxonomy" id="689904"/>
    <lineage>
        <taxon>Bacteria</taxon>
        <taxon>Bacillati</taxon>
        <taxon>Bacillota</taxon>
        <taxon>Tissierellia</taxon>
        <taxon>Tissierellales</taxon>
        <taxon>Tissierellaceae</taxon>
        <taxon>Tissierella</taxon>
    </lineage>
</organism>
<dbReference type="InterPro" id="IPR010280">
    <property type="entry name" value="U5_MeTrfase_fam"/>
</dbReference>
<comment type="similarity">
    <text evidence="4">Belongs to the class I-like SAM-binding methyltransferase superfamily. RNA M5U methyltransferase family.</text>
</comment>
<gene>
    <name evidence="6" type="primary">rlmD</name>
    <name evidence="6" type="ORF">NE686_14985</name>
</gene>
<dbReference type="Proteomes" id="UP001524478">
    <property type="component" value="Unassembled WGS sequence"/>
</dbReference>
<dbReference type="CDD" id="cd02440">
    <property type="entry name" value="AdoMet_MTases"/>
    <property type="match status" value="1"/>
</dbReference>
<dbReference type="InterPro" id="IPR030391">
    <property type="entry name" value="MeTrfase_TrmA_CS"/>
</dbReference>
<name>A0ABT1SDL1_9FIRM</name>
<reference evidence="6 7" key="1">
    <citation type="submission" date="2022-06" db="EMBL/GenBank/DDBJ databases">
        <title>Isolation of gut microbiota from human fecal samples.</title>
        <authorList>
            <person name="Pamer E.G."/>
            <person name="Barat B."/>
            <person name="Waligurski E."/>
            <person name="Medina S."/>
            <person name="Paddock L."/>
            <person name="Mostad J."/>
        </authorList>
    </citation>
    <scope>NUCLEOTIDE SEQUENCE [LARGE SCALE GENOMIC DNA]</scope>
    <source>
        <strain evidence="6 7">DFI.7.95</strain>
    </source>
</reference>
<dbReference type="InterPro" id="IPR030390">
    <property type="entry name" value="MeTrfase_TrmA_AS"/>
</dbReference>
<sequence length="443" mass="50401">MNKERLKVKCIGIDEEGKGIVKLKGKEFHIANLLEDETAIIEVVKNKNMETVKLIEMEEESKYRVKPSCPYFNKCGGCQIQQMSYEGQSKFKQSKVEDLLGSFCKVNEILTMEEPYYYRNKIHSTFSHDKKGQIISGFYQENTHDVINIDRCIIQDSKADEIIETIKGFMKSFKMKPYDEDTKEGFLRHVLIKRGFSTGQVMVVLVVASKIFPGKNNYIKALIKKHPEISTIIMNINNRKTSVVLGNEEIVLYGKGYIEDILCGVKFQISAKSFYQVNPIQTEVLYNKAIEMAKLKGNETVIDAYCGIGTIALIVSRKVKNVIGVEVNKDAVKDAIKNAKQNNIKNAYFYNDDAGDFMVKLANENKSIDLVIMDPPRSGSDEKFLSSLVKLSPAKVVYISCNPVTQERDLRYLVKNGYKVMEIQPVDMFPQTAHTEVVIKLER</sequence>
<dbReference type="RefSeq" id="WP_256312154.1">
    <property type="nucleotide sequence ID" value="NZ_JANGAC010000012.1"/>
</dbReference>
<feature type="binding site" evidence="4">
    <location>
        <position position="276"/>
    </location>
    <ligand>
        <name>S-adenosyl-L-methionine</name>
        <dbReference type="ChEBI" id="CHEBI:59789"/>
    </ligand>
</feature>
<feature type="binding site" evidence="4">
    <location>
        <position position="374"/>
    </location>
    <ligand>
        <name>S-adenosyl-L-methionine</name>
        <dbReference type="ChEBI" id="CHEBI:59789"/>
    </ligand>
</feature>
<dbReference type="Gene3D" id="2.40.50.1070">
    <property type="match status" value="1"/>
</dbReference>
<dbReference type="EC" id="2.1.1.190" evidence="6"/>
<dbReference type="Gene3D" id="3.40.50.150">
    <property type="entry name" value="Vaccinia Virus protein VP39"/>
    <property type="match status" value="1"/>
</dbReference>
<comment type="caution">
    <text evidence="6">The sequence shown here is derived from an EMBL/GenBank/DDBJ whole genome shotgun (WGS) entry which is preliminary data.</text>
</comment>
<keyword evidence="2 4" id="KW-0808">Transferase</keyword>
<dbReference type="PANTHER" id="PTHR11061:SF30">
    <property type="entry name" value="TRNA (URACIL(54)-C(5))-METHYLTRANSFERASE"/>
    <property type="match status" value="1"/>
</dbReference>
<evidence type="ECO:0000256" key="4">
    <source>
        <dbReference type="PROSITE-ProRule" id="PRU01024"/>
    </source>
</evidence>
<evidence type="ECO:0000256" key="3">
    <source>
        <dbReference type="ARBA" id="ARBA00022691"/>
    </source>
</evidence>
<dbReference type="PROSITE" id="PS51687">
    <property type="entry name" value="SAM_MT_RNA_M5U"/>
    <property type="match status" value="1"/>
</dbReference>
<dbReference type="PROSITE" id="PS01230">
    <property type="entry name" value="TRMA_1"/>
    <property type="match status" value="1"/>
</dbReference>
<evidence type="ECO:0000313" key="7">
    <source>
        <dbReference type="Proteomes" id="UP001524478"/>
    </source>
</evidence>
<dbReference type="Pfam" id="PF05958">
    <property type="entry name" value="tRNA_U5-meth_tr"/>
    <property type="match status" value="1"/>
</dbReference>
<evidence type="ECO:0000256" key="2">
    <source>
        <dbReference type="ARBA" id="ARBA00022679"/>
    </source>
</evidence>
<keyword evidence="3 4" id="KW-0949">S-adenosyl-L-methionine</keyword>
<feature type="active site" description="Nucleophile" evidence="4">
    <location>
        <position position="401"/>
    </location>
</feature>
<dbReference type="InterPro" id="IPR029063">
    <property type="entry name" value="SAM-dependent_MTases_sf"/>
</dbReference>
<dbReference type="SUPFAM" id="SSF53335">
    <property type="entry name" value="S-adenosyl-L-methionine-dependent methyltransferases"/>
    <property type="match status" value="1"/>
</dbReference>
<dbReference type="InterPro" id="IPR012340">
    <property type="entry name" value="NA-bd_OB-fold"/>
</dbReference>
<feature type="active site" evidence="5">
    <location>
        <position position="401"/>
    </location>
</feature>
<evidence type="ECO:0000256" key="5">
    <source>
        <dbReference type="PROSITE-ProRule" id="PRU10015"/>
    </source>
</evidence>
<feature type="binding site" evidence="4">
    <location>
        <position position="305"/>
    </location>
    <ligand>
        <name>S-adenosyl-L-methionine</name>
        <dbReference type="ChEBI" id="CHEBI:59789"/>
    </ligand>
</feature>
<dbReference type="PANTHER" id="PTHR11061">
    <property type="entry name" value="RNA M5U METHYLTRANSFERASE"/>
    <property type="match status" value="1"/>
</dbReference>
<dbReference type="Gene3D" id="2.40.50.140">
    <property type="entry name" value="Nucleic acid-binding proteins"/>
    <property type="match status" value="1"/>
</dbReference>
<feature type="binding site" evidence="4">
    <location>
        <position position="326"/>
    </location>
    <ligand>
        <name>S-adenosyl-L-methionine</name>
        <dbReference type="ChEBI" id="CHEBI:59789"/>
    </ligand>
</feature>
<dbReference type="GO" id="GO:0008168">
    <property type="term" value="F:methyltransferase activity"/>
    <property type="evidence" value="ECO:0007669"/>
    <property type="project" value="UniProtKB-KW"/>
</dbReference>
<proteinExistence type="inferred from homology"/>
<dbReference type="NCBIfam" id="TIGR00479">
    <property type="entry name" value="rumA"/>
    <property type="match status" value="1"/>
</dbReference>
<protein>
    <submittedName>
        <fullName evidence="6">23S rRNA (Uracil(1939)-C(5))-methyltransferase RlmD</fullName>
        <ecNumber evidence="6">2.1.1.190</ecNumber>
    </submittedName>
</protein>
<evidence type="ECO:0000256" key="1">
    <source>
        <dbReference type="ARBA" id="ARBA00022603"/>
    </source>
</evidence>
<dbReference type="EMBL" id="JANGAC010000012">
    <property type="protein sequence ID" value="MCQ4924405.1"/>
    <property type="molecule type" value="Genomic_DNA"/>
</dbReference>
<evidence type="ECO:0000313" key="6">
    <source>
        <dbReference type="EMBL" id="MCQ4924405.1"/>
    </source>
</evidence>
<keyword evidence="7" id="KW-1185">Reference proteome</keyword>
<accession>A0ABT1SDL1</accession>
<keyword evidence="1 4" id="KW-0489">Methyltransferase</keyword>